<evidence type="ECO:0000313" key="2">
    <source>
        <dbReference type="EMBL" id="RXG20148.1"/>
    </source>
</evidence>
<dbReference type="RefSeq" id="WP_128758878.1">
    <property type="nucleotide sequence ID" value="NZ_QOVM01000014.1"/>
</dbReference>
<evidence type="ECO:0000256" key="1">
    <source>
        <dbReference type="SAM" id="Phobius"/>
    </source>
</evidence>
<gene>
    <name evidence="2" type="ORF">DSM00_3151</name>
</gene>
<dbReference type="AlphaFoldDB" id="A0A4Q0P297"/>
<proteinExistence type="predicted"/>
<reference evidence="2 3" key="1">
    <citation type="submission" date="2018-07" db="EMBL/GenBank/DDBJ databases">
        <title>Leeuwenhoekiella genomics.</title>
        <authorList>
            <person name="Tahon G."/>
            <person name="Willems A."/>
        </authorList>
    </citation>
    <scope>NUCLEOTIDE SEQUENCE [LARGE SCALE GENOMIC DNA]</scope>
    <source>
        <strain evidence="2 3">LMG 22550</strain>
    </source>
</reference>
<keyword evidence="1" id="KW-1133">Transmembrane helix</keyword>
<comment type="caution">
    <text evidence="2">The sequence shown here is derived from an EMBL/GenBank/DDBJ whole genome shotgun (WGS) entry which is preliminary data.</text>
</comment>
<name>A0A4Q0P297_9FLAO</name>
<sequence>MFREEIYPDNDIDYHLIQIIDEKKLQLEKIYDDKTLKKIYINEVLLRGSVLSKKKPKSKYRNLKRNLLNYLDCHLQIDSNTMSLKERMAIKQNFLSISNSVMESEGYKHQGIWIFSSLFGLLVDLALYFFDLSDFYLNAPLFFLYFLISGIYKEKKAKKNGKLLQT</sequence>
<keyword evidence="3" id="KW-1185">Reference proteome</keyword>
<feature type="transmembrane region" description="Helical" evidence="1">
    <location>
        <begin position="112"/>
        <end position="129"/>
    </location>
</feature>
<protein>
    <submittedName>
        <fullName evidence="2">Uncharacterized protein</fullName>
    </submittedName>
</protein>
<dbReference type="Proteomes" id="UP000289238">
    <property type="component" value="Unassembled WGS sequence"/>
</dbReference>
<keyword evidence="1" id="KW-0472">Membrane</keyword>
<organism evidence="2 3">
    <name type="scientific">Leeuwenhoekiella aequorea</name>
    <dbReference type="NCBI Taxonomy" id="283736"/>
    <lineage>
        <taxon>Bacteria</taxon>
        <taxon>Pseudomonadati</taxon>
        <taxon>Bacteroidota</taxon>
        <taxon>Flavobacteriia</taxon>
        <taxon>Flavobacteriales</taxon>
        <taxon>Flavobacteriaceae</taxon>
        <taxon>Leeuwenhoekiella</taxon>
    </lineage>
</organism>
<feature type="transmembrane region" description="Helical" evidence="1">
    <location>
        <begin position="135"/>
        <end position="152"/>
    </location>
</feature>
<accession>A0A4Q0P297</accession>
<evidence type="ECO:0000313" key="3">
    <source>
        <dbReference type="Proteomes" id="UP000289238"/>
    </source>
</evidence>
<dbReference type="EMBL" id="QOVM01000014">
    <property type="protein sequence ID" value="RXG20148.1"/>
    <property type="molecule type" value="Genomic_DNA"/>
</dbReference>
<keyword evidence="1" id="KW-0812">Transmembrane</keyword>